<dbReference type="GO" id="GO:0016740">
    <property type="term" value="F:transferase activity"/>
    <property type="evidence" value="ECO:0007669"/>
    <property type="project" value="UniProtKB-KW"/>
</dbReference>
<feature type="domain" description="Glycosyl transferase CAP10" evidence="3">
    <location>
        <begin position="147"/>
        <end position="397"/>
    </location>
</feature>
<dbReference type="RefSeq" id="XP_001692274.1">
    <property type="nucleotide sequence ID" value="XM_001692222.2"/>
</dbReference>
<dbReference type="PANTHER" id="PTHR12203:SF35">
    <property type="entry name" value="PROTEIN O-GLUCOSYLTRANSFERASE 1"/>
    <property type="match status" value="1"/>
</dbReference>
<evidence type="ECO:0000256" key="2">
    <source>
        <dbReference type="ARBA" id="ARBA00022679"/>
    </source>
</evidence>
<name>A8ISU5_CHLRE</name>
<dbReference type="Gramene" id="PNW84102">
    <property type="protein sequence ID" value="PNW84102"/>
    <property type="gene ID" value="CHLRE_04g220900v5"/>
</dbReference>
<keyword evidence="2" id="KW-0808">Transferase</keyword>
<accession>A8ISU5</accession>
<dbReference type="AlphaFoldDB" id="A8ISU5"/>
<evidence type="ECO:0000259" key="3">
    <source>
        <dbReference type="SMART" id="SM00672"/>
    </source>
</evidence>
<evidence type="ECO:0000313" key="5">
    <source>
        <dbReference type="Proteomes" id="UP000006906"/>
    </source>
</evidence>
<gene>
    <name evidence="4" type="ORF">CHLRE_04g220900v5</name>
</gene>
<dbReference type="SMART" id="SM00672">
    <property type="entry name" value="CAP10"/>
    <property type="match status" value="1"/>
</dbReference>
<dbReference type="eggNOG" id="KOG2458">
    <property type="taxonomic scope" value="Eukaryota"/>
</dbReference>
<evidence type="ECO:0000313" key="4">
    <source>
        <dbReference type="EMBL" id="PNW84102.1"/>
    </source>
</evidence>
<dbReference type="Pfam" id="PF05686">
    <property type="entry name" value="Glyco_transf_90"/>
    <property type="match status" value="1"/>
</dbReference>
<sequence>MTVSRAIWIVQALALVGVCGRGTVAELAAALGPPALPHTAAPLTGVHPWTVARPEWDEFLRQNLEADLEPWRKRAPLQTKEVIKMFDHYRKELPPDLLLLVLVYNNTLYWLETPEGPATREVPRTASPYKQWLHTYLTKALARRRLQLPNVLFIYNTFDNGNRIGKPTRNITVPPFSLCKSRGWYDGDDLDILVPQMMAIPDALHSVPWHLKKDLAFFRGVPSCSRMWEQTYKREEACSRMHLAYLSERDRRAGNATALDVGLADEYKVVGEKKSTPYELPKYDRVPLETHAHYKWLLNLEGVVAAYRMGQLLAMNSLVLHQRTYFIEYFYRSLQPWVHYVPFWNATGSGGEPAMDDVYGVLEDVRRLDREQPVRVQQIIANGQAVAKMLGKSMRLEYYRAALEGYKALFPDMDSFVEAFVQTLRSKGSDIP</sequence>
<dbReference type="KEGG" id="cre:CHLRE_04g220900v5"/>
<proteinExistence type="inferred from homology"/>
<dbReference type="InParanoid" id="A8ISU5"/>
<dbReference type="PANTHER" id="PTHR12203">
    <property type="entry name" value="KDEL LYS-ASP-GLU-LEU CONTAINING - RELATED"/>
    <property type="match status" value="1"/>
</dbReference>
<keyword evidence="5" id="KW-1185">Reference proteome</keyword>
<dbReference type="HOGENOM" id="CLU_036141_0_0_1"/>
<dbReference type="GeneID" id="5717746"/>
<dbReference type="Proteomes" id="UP000006906">
    <property type="component" value="Chromosome 4"/>
</dbReference>
<dbReference type="EMBL" id="CM008965">
    <property type="protein sequence ID" value="PNW84102.1"/>
    <property type="molecule type" value="Genomic_DNA"/>
</dbReference>
<dbReference type="InterPro" id="IPR006598">
    <property type="entry name" value="CAP10"/>
</dbReference>
<protein>
    <recommendedName>
        <fullName evidence="3">Glycosyl transferase CAP10 domain-containing protein</fullName>
    </recommendedName>
</protein>
<dbReference type="InterPro" id="IPR051091">
    <property type="entry name" value="O-Glucosyltr/Glycosyltrsf_90"/>
</dbReference>
<reference evidence="4 5" key="1">
    <citation type="journal article" date="2007" name="Science">
        <title>The Chlamydomonas genome reveals the evolution of key animal and plant functions.</title>
        <authorList>
            <person name="Merchant S.S."/>
            <person name="Prochnik S.E."/>
            <person name="Vallon O."/>
            <person name="Harris E.H."/>
            <person name="Karpowicz S.J."/>
            <person name="Witman G.B."/>
            <person name="Terry A."/>
            <person name="Salamov A."/>
            <person name="Fritz-Laylin L.K."/>
            <person name="Marechal-Drouard L."/>
            <person name="Marshall W.F."/>
            <person name="Qu L.H."/>
            <person name="Nelson D.R."/>
            <person name="Sanderfoot A.A."/>
            <person name="Spalding M.H."/>
            <person name="Kapitonov V.V."/>
            <person name="Ren Q."/>
            <person name="Ferris P."/>
            <person name="Lindquist E."/>
            <person name="Shapiro H."/>
            <person name="Lucas S.M."/>
            <person name="Grimwood J."/>
            <person name="Schmutz J."/>
            <person name="Cardol P."/>
            <person name="Cerutti H."/>
            <person name="Chanfreau G."/>
            <person name="Chen C.L."/>
            <person name="Cognat V."/>
            <person name="Croft M.T."/>
            <person name="Dent R."/>
            <person name="Dutcher S."/>
            <person name="Fernandez E."/>
            <person name="Fukuzawa H."/>
            <person name="Gonzalez-Ballester D."/>
            <person name="Gonzalez-Halphen D."/>
            <person name="Hallmann A."/>
            <person name="Hanikenne M."/>
            <person name="Hippler M."/>
            <person name="Inwood W."/>
            <person name="Jabbari K."/>
            <person name="Kalanon M."/>
            <person name="Kuras R."/>
            <person name="Lefebvre P.A."/>
            <person name="Lemaire S.D."/>
            <person name="Lobanov A.V."/>
            <person name="Lohr M."/>
            <person name="Manuell A."/>
            <person name="Meier I."/>
            <person name="Mets L."/>
            <person name="Mittag M."/>
            <person name="Mittelmeier T."/>
            <person name="Moroney J.V."/>
            <person name="Moseley J."/>
            <person name="Napoli C."/>
            <person name="Nedelcu A.M."/>
            <person name="Niyogi K."/>
            <person name="Novoselov S.V."/>
            <person name="Paulsen I.T."/>
            <person name="Pazour G."/>
            <person name="Purton S."/>
            <person name="Ral J.P."/>
            <person name="Riano-Pachon D.M."/>
            <person name="Riekhof W."/>
            <person name="Rymarquis L."/>
            <person name="Schroda M."/>
            <person name="Stern D."/>
            <person name="Umen J."/>
            <person name="Willows R."/>
            <person name="Wilson N."/>
            <person name="Zimmer S.L."/>
            <person name="Allmer J."/>
            <person name="Balk J."/>
            <person name="Bisova K."/>
            <person name="Chen C.J."/>
            <person name="Elias M."/>
            <person name="Gendler K."/>
            <person name="Hauser C."/>
            <person name="Lamb M.R."/>
            <person name="Ledford H."/>
            <person name="Long J.C."/>
            <person name="Minagawa J."/>
            <person name="Page M.D."/>
            <person name="Pan J."/>
            <person name="Pootakham W."/>
            <person name="Roje S."/>
            <person name="Rose A."/>
            <person name="Stahlberg E."/>
            <person name="Terauchi A.M."/>
            <person name="Yang P."/>
            <person name="Ball S."/>
            <person name="Bowler C."/>
            <person name="Dieckmann C.L."/>
            <person name="Gladyshev V.N."/>
            <person name="Green P."/>
            <person name="Jorgensen R."/>
            <person name="Mayfield S."/>
            <person name="Mueller-Roeber B."/>
            <person name="Rajamani S."/>
            <person name="Sayre R.T."/>
            <person name="Brokstein P."/>
            <person name="Dubchak I."/>
            <person name="Goodstein D."/>
            <person name="Hornick L."/>
            <person name="Huang Y.W."/>
            <person name="Jhaveri J."/>
            <person name="Luo Y."/>
            <person name="Martinez D."/>
            <person name="Ngau W.C."/>
            <person name="Otillar B."/>
            <person name="Poliakov A."/>
            <person name="Porter A."/>
            <person name="Szajkowski L."/>
            <person name="Werner G."/>
            <person name="Zhou K."/>
            <person name="Grigoriev I.V."/>
            <person name="Rokhsar D.S."/>
            <person name="Grossman A.R."/>
        </authorList>
    </citation>
    <scope>NUCLEOTIDE SEQUENCE [LARGE SCALE GENOMIC DNA]</scope>
    <source>
        <strain evidence="5">CC-503</strain>
    </source>
</reference>
<organism evidence="4 5">
    <name type="scientific">Chlamydomonas reinhardtii</name>
    <name type="common">Chlamydomonas smithii</name>
    <dbReference type="NCBI Taxonomy" id="3055"/>
    <lineage>
        <taxon>Eukaryota</taxon>
        <taxon>Viridiplantae</taxon>
        <taxon>Chlorophyta</taxon>
        <taxon>core chlorophytes</taxon>
        <taxon>Chlorophyceae</taxon>
        <taxon>CS clade</taxon>
        <taxon>Chlamydomonadales</taxon>
        <taxon>Chlamydomonadaceae</taxon>
        <taxon>Chlamydomonas</taxon>
    </lineage>
</organism>
<evidence type="ECO:0000256" key="1">
    <source>
        <dbReference type="ARBA" id="ARBA00010118"/>
    </source>
</evidence>
<dbReference type="OrthoDB" id="541052at2759"/>
<comment type="similarity">
    <text evidence="1">Belongs to the glycosyltransferase 90 family.</text>
</comment>
<dbReference type="PaxDb" id="3055-EDP04224"/>